<organism evidence="3 4">
    <name type="scientific">Periconia digitata</name>
    <dbReference type="NCBI Taxonomy" id="1303443"/>
    <lineage>
        <taxon>Eukaryota</taxon>
        <taxon>Fungi</taxon>
        <taxon>Dikarya</taxon>
        <taxon>Ascomycota</taxon>
        <taxon>Pezizomycotina</taxon>
        <taxon>Dothideomycetes</taxon>
        <taxon>Pleosporomycetidae</taxon>
        <taxon>Pleosporales</taxon>
        <taxon>Massarineae</taxon>
        <taxon>Periconiaceae</taxon>
        <taxon>Periconia</taxon>
    </lineage>
</organism>
<dbReference type="EMBL" id="CAOQHR010000002">
    <property type="protein sequence ID" value="CAI6290118.1"/>
    <property type="molecule type" value="Genomic_DNA"/>
</dbReference>
<feature type="domain" description="SCP" evidence="2">
    <location>
        <begin position="62"/>
        <end position="171"/>
    </location>
</feature>
<reference evidence="3" key="1">
    <citation type="submission" date="2023-01" db="EMBL/GenBank/DDBJ databases">
        <authorList>
            <person name="Van Ghelder C."/>
            <person name="Rancurel C."/>
        </authorList>
    </citation>
    <scope>NUCLEOTIDE SEQUENCE</scope>
    <source>
        <strain evidence="3">CNCM I-4278</strain>
    </source>
</reference>
<name>A0A9W4U759_9PLEO</name>
<evidence type="ECO:0000313" key="3">
    <source>
        <dbReference type="EMBL" id="CAI6290118.1"/>
    </source>
</evidence>
<feature type="chain" id="PRO_5040895231" description="SCP domain-containing protein" evidence="1">
    <location>
        <begin position="24"/>
        <end position="181"/>
    </location>
</feature>
<dbReference type="InterPro" id="IPR014044">
    <property type="entry name" value="CAP_dom"/>
</dbReference>
<dbReference type="InterPro" id="IPR035940">
    <property type="entry name" value="CAP_sf"/>
</dbReference>
<dbReference type="Proteomes" id="UP001152607">
    <property type="component" value="Unassembled WGS sequence"/>
</dbReference>
<dbReference type="OrthoDB" id="5350391at2759"/>
<keyword evidence="4" id="KW-1185">Reference proteome</keyword>
<comment type="caution">
    <text evidence="3">The sequence shown here is derived from an EMBL/GenBank/DDBJ whole genome shotgun (WGS) entry which is preliminary data.</text>
</comment>
<sequence length="181" mass="19851">MQFLTAFTLFQQALLLLAGLSFALPTPSVDLVVNDDKPTLQYNGDFGLPPVIDKRYDVLPIINYWRVRVGSHPLQWSGKLEGNVRDTVNSAHGSLTHKLNPGTLAQVLAPGVEWWFENVWVGGWMCEQPNMSGMGDACRTWSKGWVYNGQTAHAQIVTSNAYSHIGCAFAGGIWGCDLGQG</sequence>
<dbReference type="AlphaFoldDB" id="A0A9W4U759"/>
<feature type="signal peptide" evidence="1">
    <location>
        <begin position="1"/>
        <end position="23"/>
    </location>
</feature>
<proteinExistence type="predicted"/>
<evidence type="ECO:0000256" key="1">
    <source>
        <dbReference type="SAM" id="SignalP"/>
    </source>
</evidence>
<keyword evidence="1" id="KW-0732">Signal</keyword>
<dbReference type="Pfam" id="PF00188">
    <property type="entry name" value="CAP"/>
    <property type="match status" value="1"/>
</dbReference>
<evidence type="ECO:0000313" key="4">
    <source>
        <dbReference type="Proteomes" id="UP001152607"/>
    </source>
</evidence>
<gene>
    <name evidence="3" type="ORF">PDIGIT_LOCUS2423</name>
</gene>
<accession>A0A9W4U759</accession>
<protein>
    <recommendedName>
        <fullName evidence="2">SCP domain-containing protein</fullName>
    </recommendedName>
</protein>
<dbReference type="SUPFAM" id="SSF55797">
    <property type="entry name" value="PR-1-like"/>
    <property type="match status" value="1"/>
</dbReference>
<evidence type="ECO:0000259" key="2">
    <source>
        <dbReference type="Pfam" id="PF00188"/>
    </source>
</evidence>